<gene>
    <name evidence="10" type="ORF">ARMSODRAFT_426529</name>
</gene>
<dbReference type="SMART" id="SM00066">
    <property type="entry name" value="GAL4"/>
    <property type="match status" value="1"/>
</dbReference>
<feature type="domain" description="Zn(2)-C6 fungal-type" evidence="8">
    <location>
        <begin position="77"/>
        <end position="106"/>
    </location>
</feature>
<evidence type="ECO:0000256" key="7">
    <source>
        <dbReference type="SAM" id="MobiDB-lite"/>
    </source>
</evidence>
<evidence type="ECO:0000256" key="5">
    <source>
        <dbReference type="ARBA" id="ARBA00023242"/>
    </source>
</evidence>
<dbReference type="CDD" id="cd00067">
    <property type="entry name" value="GAL4"/>
    <property type="match status" value="1"/>
</dbReference>
<evidence type="ECO:0000256" key="6">
    <source>
        <dbReference type="PROSITE-ProRule" id="PRU00042"/>
    </source>
</evidence>
<protein>
    <recommendedName>
        <fullName evidence="12">C2H2-type domain-containing protein</fullName>
    </recommendedName>
</protein>
<evidence type="ECO:0008006" key="12">
    <source>
        <dbReference type="Google" id="ProtNLM"/>
    </source>
</evidence>
<feature type="compositionally biased region" description="Polar residues" evidence="7">
    <location>
        <begin position="126"/>
        <end position="142"/>
    </location>
</feature>
<proteinExistence type="predicted"/>
<evidence type="ECO:0000256" key="1">
    <source>
        <dbReference type="ARBA" id="ARBA00022723"/>
    </source>
</evidence>
<evidence type="ECO:0000259" key="8">
    <source>
        <dbReference type="PROSITE" id="PS50048"/>
    </source>
</evidence>
<dbReference type="Proteomes" id="UP000218334">
    <property type="component" value="Unassembled WGS sequence"/>
</dbReference>
<evidence type="ECO:0000313" key="11">
    <source>
        <dbReference type="Proteomes" id="UP000218334"/>
    </source>
</evidence>
<dbReference type="EMBL" id="KZ293417">
    <property type="protein sequence ID" value="PBK76138.1"/>
    <property type="molecule type" value="Genomic_DNA"/>
</dbReference>
<dbReference type="PANTHER" id="PTHR47660">
    <property type="entry name" value="TRANSCRIPTION FACTOR WITH C2H2 AND ZN(2)-CYS(6) DNA BINDING DOMAIN (EUROFUNG)-RELATED-RELATED"/>
    <property type="match status" value="1"/>
</dbReference>
<dbReference type="InterPro" id="IPR001138">
    <property type="entry name" value="Zn2Cys6_DnaBD"/>
</dbReference>
<dbReference type="PROSITE" id="PS50048">
    <property type="entry name" value="ZN2_CY6_FUNGAL_2"/>
    <property type="match status" value="1"/>
</dbReference>
<dbReference type="GO" id="GO:0008270">
    <property type="term" value="F:zinc ion binding"/>
    <property type="evidence" value="ECO:0007669"/>
    <property type="project" value="UniProtKB-KW"/>
</dbReference>
<dbReference type="PROSITE" id="PS00463">
    <property type="entry name" value="ZN2_CY6_FUNGAL_1"/>
    <property type="match status" value="1"/>
</dbReference>
<dbReference type="InterPro" id="IPR036864">
    <property type="entry name" value="Zn2-C6_fun-type_DNA-bd_sf"/>
</dbReference>
<keyword evidence="6" id="KW-0863">Zinc-finger</keyword>
<dbReference type="SUPFAM" id="SSF57701">
    <property type="entry name" value="Zn2/Cys6 DNA-binding domain"/>
    <property type="match status" value="1"/>
</dbReference>
<dbReference type="GO" id="GO:0000981">
    <property type="term" value="F:DNA-binding transcription factor activity, RNA polymerase II-specific"/>
    <property type="evidence" value="ECO:0007669"/>
    <property type="project" value="InterPro"/>
</dbReference>
<dbReference type="STRING" id="1076256.A0A2H3CCQ9"/>
<dbReference type="InterPro" id="IPR036236">
    <property type="entry name" value="Znf_C2H2_sf"/>
</dbReference>
<evidence type="ECO:0000256" key="3">
    <source>
        <dbReference type="ARBA" id="ARBA00023015"/>
    </source>
</evidence>
<feature type="domain" description="C2H2-type" evidence="9">
    <location>
        <begin position="9"/>
        <end position="36"/>
    </location>
</feature>
<dbReference type="Gene3D" id="3.30.160.60">
    <property type="entry name" value="Classic Zinc Finger"/>
    <property type="match status" value="1"/>
</dbReference>
<accession>A0A2H3CCQ9</accession>
<keyword evidence="11" id="KW-1185">Reference proteome</keyword>
<dbReference type="Gene3D" id="4.10.240.10">
    <property type="entry name" value="Zn(2)-C6 fungal-type DNA-binding domain"/>
    <property type="match status" value="1"/>
</dbReference>
<reference evidence="11" key="1">
    <citation type="journal article" date="2017" name="Nat. Ecol. Evol.">
        <title>Genome expansion and lineage-specific genetic innovations in the forest pathogenic fungi Armillaria.</title>
        <authorList>
            <person name="Sipos G."/>
            <person name="Prasanna A.N."/>
            <person name="Walter M.C."/>
            <person name="O'Connor E."/>
            <person name="Balint B."/>
            <person name="Krizsan K."/>
            <person name="Kiss B."/>
            <person name="Hess J."/>
            <person name="Varga T."/>
            <person name="Slot J."/>
            <person name="Riley R."/>
            <person name="Boka B."/>
            <person name="Rigling D."/>
            <person name="Barry K."/>
            <person name="Lee J."/>
            <person name="Mihaltcheva S."/>
            <person name="LaButti K."/>
            <person name="Lipzen A."/>
            <person name="Waldron R."/>
            <person name="Moloney N.M."/>
            <person name="Sperisen C."/>
            <person name="Kredics L."/>
            <person name="Vagvoelgyi C."/>
            <person name="Patrignani A."/>
            <person name="Fitzpatrick D."/>
            <person name="Nagy I."/>
            <person name="Doyle S."/>
            <person name="Anderson J.B."/>
            <person name="Grigoriev I.V."/>
            <person name="Gueldener U."/>
            <person name="Muensterkoetter M."/>
            <person name="Nagy L.G."/>
        </authorList>
    </citation>
    <scope>NUCLEOTIDE SEQUENCE [LARGE SCALE GENOMIC DNA]</scope>
    <source>
        <strain evidence="11">28-4</strain>
    </source>
</reference>
<dbReference type="Pfam" id="PF00172">
    <property type="entry name" value="Zn_clus"/>
    <property type="match status" value="1"/>
</dbReference>
<dbReference type="SUPFAM" id="SSF57667">
    <property type="entry name" value="beta-beta-alpha zinc fingers"/>
    <property type="match status" value="1"/>
</dbReference>
<keyword evidence="5" id="KW-0539">Nucleus</keyword>
<dbReference type="PROSITE" id="PS50157">
    <property type="entry name" value="ZINC_FINGER_C2H2_2"/>
    <property type="match status" value="1"/>
</dbReference>
<evidence type="ECO:0000256" key="4">
    <source>
        <dbReference type="ARBA" id="ARBA00023163"/>
    </source>
</evidence>
<dbReference type="AlphaFoldDB" id="A0A2H3CCQ9"/>
<keyword evidence="2" id="KW-0862">Zinc</keyword>
<evidence type="ECO:0000313" key="10">
    <source>
        <dbReference type="EMBL" id="PBK76138.1"/>
    </source>
</evidence>
<feature type="region of interest" description="Disordered" evidence="7">
    <location>
        <begin position="123"/>
        <end position="155"/>
    </location>
</feature>
<dbReference type="InterPro" id="IPR013087">
    <property type="entry name" value="Znf_C2H2_type"/>
</dbReference>
<evidence type="ECO:0000259" key="9">
    <source>
        <dbReference type="PROSITE" id="PS50157"/>
    </source>
</evidence>
<evidence type="ECO:0000256" key="2">
    <source>
        <dbReference type="ARBA" id="ARBA00022833"/>
    </source>
</evidence>
<keyword evidence="3" id="KW-0805">Transcription regulation</keyword>
<dbReference type="SMART" id="SM00355">
    <property type="entry name" value="ZnF_C2H2"/>
    <property type="match status" value="2"/>
</dbReference>
<dbReference type="PANTHER" id="PTHR47660:SF3">
    <property type="entry name" value="FINGER DOMAIN PROTEIN, PUTATIVE (AFU_ORTHOLOGUE AFUA_4G03310)-RELATED"/>
    <property type="match status" value="1"/>
</dbReference>
<sequence length="268" mass="29516">MENLQPKTFQCSLCSASFTRSTHLSRHLHTHTSERAHRCIACFAEFSRSDVLNRHTKTCKAINNQIAETVRHSRQKSCQACAQAKAKCDLQEPCSKCISRGKECLYINDPAVSRYKRSCRKRDSYNSEMPNTPSESNASPSTDFPFAGSAPDPSNDPTCSLDAFADPFLFPACGTPSQSGRLEGDAASEGYGLFTEHSFSMRPDSYTVPCPPSDSLSVFDVPSYTTKYQTAPSDEAGPDTVLSEAEKQRYLYLLSSASASNFPSSFFQ</sequence>
<keyword evidence="1" id="KW-0479">Metal-binding</keyword>
<keyword evidence="4" id="KW-0804">Transcription</keyword>
<organism evidence="10 11">
    <name type="scientific">Armillaria solidipes</name>
    <dbReference type="NCBI Taxonomy" id="1076256"/>
    <lineage>
        <taxon>Eukaryota</taxon>
        <taxon>Fungi</taxon>
        <taxon>Dikarya</taxon>
        <taxon>Basidiomycota</taxon>
        <taxon>Agaricomycotina</taxon>
        <taxon>Agaricomycetes</taxon>
        <taxon>Agaricomycetidae</taxon>
        <taxon>Agaricales</taxon>
        <taxon>Marasmiineae</taxon>
        <taxon>Physalacriaceae</taxon>
        <taxon>Armillaria</taxon>
    </lineage>
</organism>
<dbReference type="PROSITE" id="PS00028">
    <property type="entry name" value="ZINC_FINGER_C2H2_1"/>
    <property type="match status" value="1"/>
</dbReference>
<name>A0A2H3CCQ9_9AGAR</name>